<name>A0A5C7VSM5_AQUAC</name>
<keyword evidence="2" id="KW-0238">DNA-binding</keyword>
<dbReference type="PROSITE" id="PS51736">
    <property type="entry name" value="RECOMBINASES_3"/>
    <property type="match status" value="1"/>
</dbReference>
<evidence type="ECO:0000256" key="1">
    <source>
        <dbReference type="ARBA" id="ARBA00022908"/>
    </source>
</evidence>
<accession>A0A5C7VSM5</accession>
<dbReference type="GO" id="GO:0003677">
    <property type="term" value="F:DNA binding"/>
    <property type="evidence" value="ECO:0007669"/>
    <property type="project" value="UniProtKB-KW"/>
</dbReference>
<evidence type="ECO:0000256" key="4">
    <source>
        <dbReference type="PIRSR" id="PIRSR606118-50"/>
    </source>
</evidence>
<feature type="domain" description="Resolvase/invertase-type recombinase catalytic" evidence="6">
    <location>
        <begin position="1"/>
        <end position="25"/>
    </location>
</feature>
<dbReference type="AlphaFoldDB" id="A0A5C7VSM5"/>
<dbReference type="InterPro" id="IPR006118">
    <property type="entry name" value="Recombinase_CS"/>
</dbReference>
<protein>
    <recommendedName>
        <fullName evidence="6">Resolvase/invertase-type recombinase catalytic domain-containing protein</fullName>
    </recommendedName>
</protein>
<evidence type="ECO:0000313" key="8">
    <source>
        <dbReference type="Proteomes" id="UP000321110"/>
    </source>
</evidence>
<organism evidence="7 8">
    <name type="scientific">Aquipseudomonas alcaligenes</name>
    <name type="common">Pseudomonas alcaligenes</name>
    <dbReference type="NCBI Taxonomy" id="43263"/>
    <lineage>
        <taxon>Bacteria</taxon>
        <taxon>Pseudomonadati</taxon>
        <taxon>Pseudomonadota</taxon>
        <taxon>Gammaproteobacteria</taxon>
        <taxon>Pseudomonadales</taxon>
        <taxon>Pseudomonadaceae</taxon>
        <taxon>Aquipseudomonas</taxon>
    </lineage>
</organism>
<reference evidence="7 8" key="1">
    <citation type="submission" date="2018-09" db="EMBL/GenBank/DDBJ databases">
        <title>Metagenome Assembled Genomes from an Advanced Water Purification Facility.</title>
        <authorList>
            <person name="Stamps B.W."/>
            <person name="Spear J.R."/>
        </authorList>
    </citation>
    <scope>NUCLEOTIDE SEQUENCE [LARGE SCALE GENOMIC DNA]</scope>
    <source>
        <strain evidence="7">Bin_52_1</strain>
    </source>
</reference>
<feature type="non-terminal residue" evidence="7">
    <location>
        <position position="25"/>
    </location>
</feature>
<evidence type="ECO:0000313" key="7">
    <source>
        <dbReference type="EMBL" id="TXI28411.1"/>
    </source>
</evidence>
<evidence type="ECO:0000256" key="2">
    <source>
        <dbReference type="ARBA" id="ARBA00023125"/>
    </source>
</evidence>
<keyword evidence="1" id="KW-0229">DNA integration</keyword>
<comment type="caution">
    <text evidence="7">The sequence shown here is derived from an EMBL/GenBank/DDBJ whole genome shotgun (WGS) entry which is preliminary data.</text>
</comment>
<evidence type="ECO:0000256" key="5">
    <source>
        <dbReference type="PROSITE-ProRule" id="PRU10137"/>
    </source>
</evidence>
<gene>
    <name evidence="7" type="ORF">E6Q69_16345</name>
</gene>
<dbReference type="Proteomes" id="UP000321110">
    <property type="component" value="Unassembled WGS sequence"/>
</dbReference>
<dbReference type="InterPro" id="IPR006119">
    <property type="entry name" value="Resolv_N"/>
</dbReference>
<evidence type="ECO:0000259" key="6">
    <source>
        <dbReference type="PROSITE" id="PS51736"/>
    </source>
</evidence>
<dbReference type="EMBL" id="SSFO01000276">
    <property type="protein sequence ID" value="TXI28411.1"/>
    <property type="molecule type" value="Genomic_DNA"/>
</dbReference>
<dbReference type="PROSITE" id="PS00397">
    <property type="entry name" value="RECOMBINASES_1"/>
    <property type="match status" value="1"/>
</dbReference>
<keyword evidence="3" id="KW-0233">DNA recombination</keyword>
<dbReference type="GO" id="GO:0015074">
    <property type="term" value="P:DNA integration"/>
    <property type="evidence" value="ECO:0007669"/>
    <property type="project" value="UniProtKB-KW"/>
</dbReference>
<proteinExistence type="predicted"/>
<evidence type="ECO:0000256" key="3">
    <source>
        <dbReference type="ARBA" id="ARBA00023172"/>
    </source>
</evidence>
<dbReference type="SUPFAM" id="SSF53041">
    <property type="entry name" value="Resolvase-like"/>
    <property type="match status" value="1"/>
</dbReference>
<dbReference type="InterPro" id="IPR036162">
    <property type="entry name" value="Resolvase-like_N_sf"/>
</dbReference>
<dbReference type="GO" id="GO:0000150">
    <property type="term" value="F:DNA strand exchange activity"/>
    <property type="evidence" value="ECO:0007669"/>
    <property type="project" value="InterPro"/>
</dbReference>
<sequence length="25" mass="2806">MKIGYARVSTRDQKADLQVDALKQA</sequence>
<feature type="active site" description="O-(5'-phospho-DNA)-serine intermediate" evidence="4 5">
    <location>
        <position position="9"/>
    </location>
</feature>